<feature type="domain" description="Methyltransferase" evidence="1">
    <location>
        <begin position="44"/>
        <end position="141"/>
    </location>
</feature>
<dbReference type="GO" id="GO:0008168">
    <property type="term" value="F:methyltransferase activity"/>
    <property type="evidence" value="ECO:0007669"/>
    <property type="project" value="UniProtKB-KW"/>
</dbReference>
<gene>
    <name evidence="2" type="ORF">LUCI_3544</name>
</gene>
<dbReference type="Proteomes" id="UP000277811">
    <property type="component" value="Unassembled WGS sequence"/>
</dbReference>
<accession>A0A498RDW3</accession>
<dbReference type="GO" id="GO:0032259">
    <property type="term" value="P:methylation"/>
    <property type="evidence" value="ECO:0007669"/>
    <property type="project" value="UniProtKB-KW"/>
</dbReference>
<evidence type="ECO:0000313" key="2">
    <source>
        <dbReference type="EMBL" id="VBB08273.1"/>
    </source>
</evidence>
<dbReference type="SUPFAM" id="SSF53335">
    <property type="entry name" value="S-adenosyl-L-methionine-dependent methyltransferases"/>
    <property type="match status" value="1"/>
</dbReference>
<name>A0A498RDW3_9FIRM</name>
<dbReference type="InterPro" id="IPR041698">
    <property type="entry name" value="Methyltransf_25"/>
</dbReference>
<evidence type="ECO:0000313" key="3">
    <source>
        <dbReference type="Proteomes" id="UP000277811"/>
    </source>
</evidence>
<dbReference type="AlphaFoldDB" id="A0A498RDW3"/>
<dbReference type="Pfam" id="PF13649">
    <property type="entry name" value="Methyltransf_25"/>
    <property type="match status" value="1"/>
</dbReference>
<dbReference type="Gene3D" id="3.40.50.150">
    <property type="entry name" value="Vaccinia Virus protein VP39"/>
    <property type="match status" value="1"/>
</dbReference>
<proteinExistence type="predicted"/>
<keyword evidence="3" id="KW-1185">Reference proteome</keyword>
<reference evidence="2 3" key="1">
    <citation type="submission" date="2018-06" db="EMBL/GenBank/DDBJ databases">
        <authorList>
            <person name="Strepis N."/>
        </authorList>
    </citation>
    <scope>NUCLEOTIDE SEQUENCE [LARGE SCALE GENOMIC DNA]</scope>
    <source>
        <strain evidence="2">LUCI</strain>
    </source>
</reference>
<organism evidence="2 3">
    <name type="scientific">Lucifera butyrica</name>
    <dbReference type="NCBI Taxonomy" id="1351585"/>
    <lineage>
        <taxon>Bacteria</taxon>
        <taxon>Bacillati</taxon>
        <taxon>Bacillota</taxon>
        <taxon>Negativicutes</taxon>
        <taxon>Veillonellales</taxon>
        <taxon>Veillonellaceae</taxon>
        <taxon>Lucifera</taxon>
    </lineage>
</organism>
<dbReference type="EMBL" id="UPPP01000086">
    <property type="protein sequence ID" value="VBB08273.1"/>
    <property type="molecule type" value="Genomic_DNA"/>
</dbReference>
<evidence type="ECO:0000259" key="1">
    <source>
        <dbReference type="Pfam" id="PF13649"/>
    </source>
</evidence>
<protein>
    <submittedName>
        <fullName evidence="2">S-adenosyl-l-methionine-dependent methyltransferase</fullName>
    </submittedName>
</protein>
<keyword evidence="2" id="KW-0808">Transferase</keyword>
<keyword evidence="2" id="KW-0489">Methyltransferase</keyword>
<sequence length="182" mass="20810">MTNRTVFLEKFILEPKKIGSITPSSSFLTKKMLATLPWDKIETIAELGAGTGVFTNFIAQNKREACRVLIIEQDLEMREALQTKFSSFYYGTNAEKLDVLLQRYDLPQVNCIVSGLPFATFSVTLRNEIMEAINRSLKPGGIFVAFQYSLQMRKVLKQHFSEIEIEFVPLNLPPAFVYRCQK</sequence>
<dbReference type="InterPro" id="IPR029063">
    <property type="entry name" value="SAM-dependent_MTases_sf"/>
</dbReference>
<dbReference type="CDD" id="cd02440">
    <property type="entry name" value="AdoMet_MTases"/>
    <property type="match status" value="1"/>
</dbReference>
<dbReference type="OrthoDB" id="9805585at2"/>